<dbReference type="Pfam" id="PF22980">
    <property type="entry name" value="Myb_DNA-bind_8"/>
    <property type="match status" value="1"/>
</dbReference>
<evidence type="ECO:0000259" key="2">
    <source>
        <dbReference type="Pfam" id="PF22980"/>
    </source>
</evidence>
<evidence type="ECO:0000256" key="1">
    <source>
        <dbReference type="SAM" id="MobiDB-lite"/>
    </source>
</evidence>
<feature type="region of interest" description="Disordered" evidence="1">
    <location>
        <begin position="52"/>
        <end position="154"/>
    </location>
</feature>
<proteinExistence type="predicted"/>
<gene>
    <name evidence="3" type="ORF">IFR04_004391</name>
</gene>
<dbReference type="AlphaFoldDB" id="A0A8H7WCW7"/>
<sequence>MASENQIMAAVLSQLSVTKVDFQRLADDIGLSNSEAARSRWRRLKVKLDDSVTATSISSPITSPSARKDVAEKNGNGKRTRVADKDDIEDDDNHNTEKKGVGNDKRCRGRPRRAVVEKSKAIVPDDDYEEEVEEDEEEEQDLDVPQDEIVDDNE</sequence>
<feature type="compositionally biased region" description="Low complexity" evidence="1">
    <location>
        <begin position="53"/>
        <end position="65"/>
    </location>
</feature>
<dbReference type="EMBL" id="JAFJYH010000048">
    <property type="protein sequence ID" value="KAG4422490.1"/>
    <property type="molecule type" value="Genomic_DNA"/>
</dbReference>
<name>A0A8H7WCW7_9HELO</name>
<comment type="caution">
    <text evidence="3">The sequence shown here is derived from an EMBL/GenBank/DDBJ whole genome shotgun (WGS) entry which is preliminary data.</text>
</comment>
<accession>A0A8H7WCW7</accession>
<reference evidence="3" key="1">
    <citation type="submission" date="2021-02" db="EMBL/GenBank/DDBJ databases">
        <title>Genome sequence Cadophora malorum strain M34.</title>
        <authorList>
            <person name="Stefanovic E."/>
            <person name="Vu D."/>
            <person name="Scully C."/>
            <person name="Dijksterhuis J."/>
            <person name="Roader J."/>
            <person name="Houbraken J."/>
        </authorList>
    </citation>
    <scope>NUCLEOTIDE SEQUENCE</scope>
    <source>
        <strain evidence="3">M34</strain>
    </source>
</reference>
<feature type="compositionally biased region" description="Acidic residues" evidence="1">
    <location>
        <begin position="124"/>
        <end position="154"/>
    </location>
</feature>
<protein>
    <recommendedName>
        <fullName evidence="2">Myb-like DNA-binding domain-containing protein</fullName>
    </recommendedName>
</protein>
<keyword evidence="4" id="KW-1185">Reference proteome</keyword>
<feature type="compositionally biased region" description="Basic and acidic residues" evidence="1">
    <location>
        <begin position="93"/>
        <end position="106"/>
    </location>
</feature>
<evidence type="ECO:0000313" key="4">
    <source>
        <dbReference type="Proteomes" id="UP000664132"/>
    </source>
</evidence>
<dbReference type="Proteomes" id="UP000664132">
    <property type="component" value="Unassembled WGS sequence"/>
</dbReference>
<dbReference type="OrthoDB" id="3944408at2759"/>
<evidence type="ECO:0000313" key="3">
    <source>
        <dbReference type="EMBL" id="KAG4422490.1"/>
    </source>
</evidence>
<dbReference type="InterPro" id="IPR054505">
    <property type="entry name" value="Myb_DNA-bind_8"/>
</dbReference>
<feature type="domain" description="Myb-like DNA-binding" evidence="2">
    <location>
        <begin position="7"/>
        <end position="48"/>
    </location>
</feature>
<organism evidence="3 4">
    <name type="scientific">Cadophora malorum</name>
    <dbReference type="NCBI Taxonomy" id="108018"/>
    <lineage>
        <taxon>Eukaryota</taxon>
        <taxon>Fungi</taxon>
        <taxon>Dikarya</taxon>
        <taxon>Ascomycota</taxon>
        <taxon>Pezizomycotina</taxon>
        <taxon>Leotiomycetes</taxon>
        <taxon>Helotiales</taxon>
        <taxon>Ploettnerulaceae</taxon>
        <taxon>Cadophora</taxon>
    </lineage>
</organism>